<feature type="chain" id="PRO_5043347551" description="Male accessory gland protein" evidence="1">
    <location>
        <begin position="28"/>
        <end position="76"/>
    </location>
</feature>
<evidence type="ECO:0008006" key="4">
    <source>
        <dbReference type="Google" id="ProtNLM"/>
    </source>
</evidence>
<accession>A0AAU9FX79</accession>
<name>A0AAU9FX79_DROMD</name>
<feature type="signal peptide" evidence="1">
    <location>
        <begin position="1"/>
        <end position="27"/>
    </location>
</feature>
<gene>
    <name evidence="2" type="ORF">DMAD_00353</name>
</gene>
<proteinExistence type="predicted"/>
<organism evidence="2 3">
    <name type="scientific">Drosophila madeirensis</name>
    <name type="common">Fruit fly</name>
    <dbReference type="NCBI Taxonomy" id="30013"/>
    <lineage>
        <taxon>Eukaryota</taxon>
        <taxon>Metazoa</taxon>
        <taxon>Ecdysozoa</taxon>
        <taxon>Arthropoda</taxon>
        <taxon>Hexapoda</taxon>
        <taxon>Insecta</taxon>
        <taxon>Pterygota</taxon>
        <taxon>Neoptera</taxon>
        <taxon>Endopterygota</taxon>
        <taxon>Diptera</taxon>
        <taxon>Brachycera</taxon>
        <taxon>Muscomorpha</taxon>
        <taxon>Ephydroidea</taxon>
        <taxon>Drosophilidae</taxon>
        <taxon>Drosophila</taxon>
        <taxon>Sophophora</taxon>
    </lineage>
</organism>
<keyword evidence="1" id="KW-0732">Signal</keyword>
<protein>
    <recommendedName>
        <fullName evidence="4">Male accessory gland protein</fullName>
    </recommendedName>
</protein>
<dbReference type="Proteomes" id="UP001500889">
    <property type="component" value="Chromosome A"/>
</dbReference>
<sequence length="76" mass="8298">MLFTCSLAIICCLTCLNLNVQMQATVAVDLAKVYNVTGWKAREVKDVSVDAADVIDHYYGMPLADDAQDLAKMIVS</sequence>
<dbReference type="AlphaFoldDB" id="A0AAU9FX79"/>
<evidence type="ECO:0000313" key="3">
    <source>
        <dbReference type="Proteomes" id="UP001500889"/>
    </source>
</evidence>
<evidence type="ECO:0000256" key="1">
    <source>
        <dbReference type="SAM" id="SignalP"/>
    </source>
</evidence>
<evidence type="ECO:0000313" key="2">
    <source>
        <dbReference type="EMBL" id="BFG00328.1"/>
    </source>
</evidence>
<keyword evidence="3" id="KW-1185">Reference proteome</keyword>
<dbReference type="EMBL" id="AP029266">
    <property type="protein sequence ID" value="BFG00328.1"/>
    <property type="molecule type" value="Genomic_DNA"/>
</dbReference>
<reference evidence="2 3" key="1">
    <citation type="submission" date="2024-02" db="EMBL/GenBank/DDBJ databases">
        <title>A chromosome-level genome assembly of Drosophila madeirensis, a fruit fly species endemic to Madeira island.</title>
        <authorList>
            <person name="Tomihara K."/>
            <person name="Llopart A."/>
            <person name="Yamamoto D."/>
        </authorList>
    </citation>
    <scope>NUCLEOTIDE SEQUENCE [LARGE SCALE GENOMIC DNA]</scope>
    <source>
        <strain evidence="2 3">RF1</strain>
    </source>
</reference>